<dbReference type="KEGG" id="ctae:BGI42_02455"/>
<dbReference type="Proteomes" id="UP000094652">
    <property type="component" value="Chromosome"/>
</dbReference>
<dbReference type="AlphaFoldDB" id="A0A1D7XH11"/>
<keyword evidence="2" id="KW-1185">Reference proteome</keyword>
<sequence length="156" mass="18699">MYKGGRVYHASGEKVEFSEIRKSKYTKDFSWGFYCTNNYEQAEKWSKRNRKTPTINYYTYVEKSNLRILKFEEMNDKWLDFIAKCRAGFIHEYDIVEGPMADDTVWDFVNDYLSGDISKEIFWQLAKFKHPTHQISFHTLKALDCLKFERGEIINE</sequence>
<gene>
    <name evidence="1" type="ORF">BGI42_02455</name>
</gene>
<name>A0A1D7XH11_9CLOT</name>
<accession>A0A1D7XH11</accession>
<reference evidence="2" key="1">
    <citation type="submission" date="2016-09" db="EMBL/GenBank/DDBJ databases">
        <title>Genomics of Clostridium taeniosporum, an organism which forms endospores with ribbon-like appendages.</title>
        <authorList>
            <person name="Walker J.R."/>
        </authorList>
    </citation>
    <scope>NUCLEOTIDE SEQUENCE [LARGE SCALE GENOMIC DNA]</scope>
    <source>
        <strain evidence="2">1/k</strain>
    </source>
</reference>
<organism evidence="1 2">
    <name type="scientific">Clostridium taeniosporum</name>
    <dbReference type="NCBI Taxonomy" id="394958"/>
    <lineage>
        <taxon>Bacteria</taxon>
        <taxon>Bacillati</taxon>
        <taxon>Bacillota</taxon>
        <taxon>Clostridia</taxon>
        <taxon>Eubacteriales</taxon>
        <taxon>Clostridiaceae</taxon>
        <taxon>Clostridium</taxon>
    </lineage>
</organism>
<dbReference type="InterPro" id="IPR025051">
    <property type="entry name" value="DUF3990"/>
</dbReference>
<dbReference type="Pfam" id="PF13151">
    <property type="entry name" value="DUF3990"/>
    <property type="match status" value="1"/>
</dbReference>
<dbReference type="RefSeq" id="WP_069678798.1">
    <property type="nucleotide sequence ID" value="NZ_CP017253.2"/>
</dbReference>
<dbReference type="OrthoDB" id="9813772at2"/>
<dbReference type="EMBL" id="CP017253">
    <property type="protein sequence ID" value="AOR22637.1"/>
    <property type="molecule type" value="Genomic_DNA"/>
</dbReference>
<protein>
    <submittedName>
        <fullName evidence="1">DUF3990 domain-containing protein</fullName>
    </submittedName>
</protein>
<evidence type="ECO:0000313" key="1">
    <source>
        <dbReference type="EMBL" id="AOR22637.1"/>
    </source>
</evidence>
<evidence type="ECO:0000313" key="2">
    <source>
        <dbReference type="Proteomes" id="UP000094652"/>
    </source>
</evidence>
<dbReference type="STRING" id="394958.BGI42_02455"/>
<proteinExistence type="predicted"/>